<protein>
    <submittedName>
        <fullName evidence="1">Uncharacterized protein</fullName>
    </submittedName>
</protein>
<dbReference type="Proteomes" id="UP001293254">
    <property type="component" value="Unassembled WGS sequence"/>
</dbReference>
<sequence length="353" mass="38608">MEVVLYARFSPRCVGNWTREGGGLWHRHPAISLGEGLGDCSRTLVGRLLSHRPLHFESFKGSLIQILRASGGVAIRKRLNPSEDPLTTSLDWSFLFVHVHDLPYGLRTESFVDPGPLTPYGAWLHAARLRAAWDQFLIFFADFRRPEDSTSHYDEVSFGSMAAPVAAQEQLPHVHGRLLEQVGQLGGFPQRLLRDESSQFVRLAFVELKVHGSPLGLQQMLYEPNSSRKGMGFGPIAAKSLRPPRFHGPTALQVDGNGLAVFSFPSELASECISTVRDVIELNLNLVDVSPSDLPLSLSSEGDATILGGSGGRRVRLRSGGRRSGIAVASCVGSGMKKMPPSLLYVWYVVASI</sequence>
<gene>
    <name evidence="1" type="ORF">Salat_0761200</name>
</gene>
<accession>A0AAE1YSM3</accession>
<dbReference type="EMBL" id="JACGWO010000002">
    <property type="protein sequence ID" value="KAK4435975.1"/>
    <property type="molecule type" value="Genomic_DNA"/>
</dbReference>
<comment type="caution">
    <text evidence="1">The sequence shown here is derived from an EMBL/GenBank/DDBJ whole genome shotgun (WGS) entry which is preliminary data.</text>
</comment>
<organism evidence="1 2">
    <name type="scientific">Sesamum alatum</name>
    <dbReference type="NCBI Taxonomy" id="300844"/>
    <lineage>
        <taxon>Eukaryota</taxon>
        <taxon>Viridiplantae</taxon>
        <taxon>Streptophyta</taxon>
        <taxon>Embryophyta</taxon>
        <taxon>Tracheophyta</taxon>
        <taxon>Spermatophyta</taxon>
        <taxon>Magnoliopsida</taxon>
        <taxon>eudicotyledons</taxon>
        <taxon>Gunneridae</taxon>
        <taxon>Pentapetalae</taxon>
        <taxon>asterids</taxon>
        <taxon>lamiids</taxon>
        <taxon>Lamiales</taxon>
        <taxon>Pedaliaceae</taxon>
        <taxon>Sesamum</taxon>
    </lineage>
</organism>
<evidence type="ECO:0000313" key="1">
    <source>
        <dbReference type="EMBL" id="KAK4435975.1"/>
    </source>
</evidence>
<keyword evidence="2" id="KW-1185">Reference proteome</keyword>
<name>A0AAE1YSM3_9LAMI</name>
<reference evidence="1" key="1">
    <citation type="submission" date="2020-06" db="EMBL/GenBank/DDBJ databases">
        <authorList>
            <person name="Li T."/>
            <person name="Hu X."/>
            <person name="Zhang T."/>
            <person name="Song X."/>
            <person name="Zhang H."/>
            <person name="Dai N."/>
            <person name="Sheng W."/>
            <person name="Hou X."/>
            <person name="Wei L."/>
        </authorList>
    </citation>
    <scope>NUCLEOTIDE SEQUENCE</scope>
    <source>
        <strain evidence="1">3651</strain>
        <tissue evidence="1">Leaf</tissue>
    </source>
</reference>
<evidence type="ECO:0000313" key="2">
    <source>
        <dbReference type="Proteomes" id="UP001293254"/>
    </source>
</evidence>
<dbReference type="AlphaFoldDB" id="A0AAE1YSM3"/>
<reference evidence="1" key="2">
    <citation type="journal article" date="2024" name="Plant">
        <title>Genomic evolution and insights into agronomic trait innovations of Sesamum species.</title>
        <authorList>
            <person name="Miao H."/>
            <person name="Wang L."/>
            <person name="Qu L."/>
            <person name="Liu H."/>
            <person name="Sun Y."/>
            <person name="Le M."/>
            <person name="Wang Q."/>
            <person name="Wei S."/>
            <person name="Zheng Y."/>
            <person name="Lin W."/>
            <person name="Duan Y."/>
            <person name="Cao H."/>
            <person name="Xiong S."/>
            <person name="Wang X."/>
            <person name="Wei L."/>
            <person name="Li C."/>
            <person name="Ma Q."/>
            <person name="Ju M."/>
            <person name="Zhao R."/>
            <person name="Li G."/>
            <person name="Mu C."/>
            <person name="Tian Q."/>
            <person name="Mei H."/>
            <person name="Zhang T."/>
            <person name="Gao T."/>
            <person name="Zhang H."/>
        </authorList>
    </citation>
    <scope>NUCLEOTIDE SEQUENCE</scope>
    <source>
        <strain evidence="1">3651</strain>
    </source>
</reference>
<proteinExistence type="predicted"/>